<dbReference type="AlphaFoldDB" id="A0AAN6JJ20"/>
<feature type="region of interest" description="Disordered" evidence="1">
    <location>
        <begin position="283"/>
        <end position="307"/>
    </location>
</feature>
<dbReference type="Proteomes" id="UP001176521">
    <property type="component" value="Unassembled WGS sequence"/>
</dbReference>
<dbReference type="Gene3D" id="3.40.50.720">
    <property type="entry name" value="NAD(P)-binding Rossmann-like Domain"/>
    <property type="match status" value="1"/>
</dbReference>
<sequence length="630" mass="67444">MAKSERRQKMPVHAAAWALSSLLTVGVLIRTALAIVVLAVLRQGAHGLDPNRLLDRLITDAQTAERDEDQEEDAEEARRRKDAGHVESEAETLRRLRLDAASARKAKGRRKVAPVRDLHGRVFLLASGALDTPVGLQLADALVRRGAQLVLLDPRPLSHPAVLQLVHLLRSASGHGGDGDDADASGIGNGGENQLVYAEQCDLADLRSVEAFVKKWETLLKPGGSGGSGARGTDGGPTLDPRTAPRTDGVDAGSLQAMAASSPARRLDSIIFLPPSSTYSFGARRDSVRYPSGKPASSKAKTKSSDADTTHVSLEIETEHALALGRIHLILALVPSLTTLPRERDIRIVTAVGPWYAAASALVSRIPRSGAPHQDGRDDTDSVPAGFTSSDLDWQASPSRAARPSLRFSRWSPHLPRALTDLTWLALSTYLQRRLDVLAGELSATSSGAQSVGEPTEAEMAARKSRSNIRVLTVSLGFERAASFASFLPSSAGRLHTVWLFLRALIWLALQPLALLLLRSSTHAANEVLWAIRAPIRAGWELLPSPETRLDGVEHEQEGSGGAGAGSGFQLRKAEAVIPGKLHYQGDVVRTPLPPALQDEKALRALYRQEEARARAILAQAAPLPTSAAD</sequence>
<dbReference type="EMBL" id="JAPDMQ010000387">
    <property type="protein sequence ID" value="KAK0525669.1"/>
    <property type="molecule type" value="Genomic_DNA"/>
</dbReference>
<feature type="region of interest" description="Disordered" evidence="1">
    <location>
        <begin position="367"/>
        <end position="398"/>
    </location>
</feature>
<protein>
    <recommendedName>
        <fullName evidence="4">Ketoreductase (KR) domain-containing protein</fullName>
    </recommendedName>
</protein>
<evidence type="ECO:0000256" key="1">
    <source>
        <dbReference type="SAM" id="MobiDB-lite"/>
    </source>
</evidence>
<accession>A0AAN6JJ20</accession>
<feature type="compositionally biased region" description="Basic and acidic residues" evidence="1">
    <location>
        <begin position="76"/>
        <end position="88"/>
    </location>
</feature>
<keyword evidence="3" id="KW-1185">Reference proteome</keyword>
<feature type="region of interest" description="Disordered" evidence="1">
    <location>
        <begin position="63"/>
        <end position="88"/>
    </location>
</feature>
<feature type="compositionally biased region" description="Gly residues" evidence="1">
    <location>
        <begin position="223"/>
        <end position="235"/>
    </location>
</feature>
<organism evidence="2 3">
    <name type="scientific">Tilletia horrida</name>
    <dbReference type="NCBI Taxonomy" id="155126"/>
    <lineage>
        <taxon>Eukaryota</taxon>
        <taxon>Fungi</taxon>
        <taxon>Dikarya</taxon>
        <taxon>Basidiomycota</taxon>
        <taxon>Ustilaginomycotina</taxon>
        <taxon>Exobasidiomycetes</taxon>
        <taxon>Tilletiales</taxon>
        <taxon>Tilletiaceae</taxon>
        <taxon>Tilletia</taxon>
    </lineage>
</organism>
<feature type="compositionally biased region" description="Polar residues" evidence="1">
    <location>
        <begin position="387"/>
        <end position="398"/>
    </location>
</feature>
<evidence type="ECO:0000313" key="2">
    <source>
        <dbReference type="EMBL" id="KAK0525669.1"/>
    </source>
</evidence>
<evidence type="ECO:0008006" key="4">
    <source>
        <dbReference type="Google" id="ProtNLM"/>
    </source>
</evidence>
<comment type="caution">
    <text evidence="2">The sequence shown here is derived from an EMBL/GenBank/DDBJ whole genome shotgun (WGS) entry which is preliminary data.</text>
</comment>
<name>A0AAN6JJ20_9BASI</name>
<proteinExistence type="predicted"/>
<gene>
    <name evidence="2" type="ORF">OC842_005432</name>
</gene>
<evidence type="ECO:0000313" key="3">
    <source>
        <dbReference type="Proteomes" id="UP001176521"/>
    </source>
</evidence>
<feature type="compositionally biased region" description="Acidic residues" evidence="1">
    <location>
        <begin position="66"/>
        <end position="75"/>
    </location>
</feature>
<feature type="region of interest" description="Disordered" evidence="1">
    <location>
        <begin position="223"/>
        <end position="252"/>
    </location>
</feature>
<reference evidence="2" key="1">
    <citation type="journal article" date="2023" name="PhytoFront">
        <title>Draft Genome Resources of Seven Strains of Tilletia horrida, Causal Agent of Kernel Smut of Rice.</title>
        <authorList>
            <person name="Khanal S."/>
            <person name="Antony Babu S."/>
            <person name="Zhou X.G."/>
        </authorList>
    </citation>
    <scope>NUCLEOTIDE SEQUENCE</scope>
    <source>
        <strain evidence="2">TX3</strain>
    </source>
</reference>